<feature type="transmembrane region" description="Helical" evidence="1">
    <location>
        <begin position="12"/>
        <end position="32"/>
    </location>
</feature>
<evidence type="ECO:0000256" key="1">
    <source>
        <dbReference type="SAM" id="Phobius"/>
    </source>
</evidence>
<proteinExistence type="predicted"/>
<dbReference type="Gene3D" id="3.40.50.11530">
    <property type="match status" value="1"/>
</dbReference>
<keyword evidence="1" id="KW-0812">Transmembrane</keyword>
<reference evidence="3 4" key="1">
    <citation type="submission" date="2023-09" db="EMBL/GenBank/DDBJ databases">
        <title>Genomes of two closely related lineages of the louse Polyplax serrata with different host specificities.</title>
        <authorList>
            <person name="Martinu J."/>
            <person name="Tarabai H."/>
            <person name="Stefka J."/>
            <person name="Hypsa V."/>
        </authorList>
    </citation>
    <scope>NUCLEOTIDE SEQUENCE [LARGE SCALE GENOMIC DNA]</scope>
    <source>
        <strain evidence="3">98ZLc_SE</strain>
    </source>
</reference>
<organism evidence="3 4">
    <name type="scientific">Polyplax serrata</name>
    <name type="common">Common mouse louse</name>
    <dbReference type="NCBI Taxonomy" id="468196"/>
    <lineage>
        <taxon>Eukaryota</taxon>
        <taxon>Metazoa</taxon>
        <taxon>Ecdysozoa</taxon>
        <taxon>Arthropoda</taxon>
        <taxon>Hexapoda</taxon>
        <taxon>Insecta</taxon>
        <taxon>Pterygota</taxon>
        <taxon>Neoptera</taxon>
        <taxon>Paraneoptera</taxon>
        <taxon>Psocodea</taxon>
        <taxon>Troctomorpha</taxon>
        <taxon>Phthiraptera</taxon>
        <taxon>Anoplura</taxon>
        <taxon>Polyplacidae</taxon>
        <taxon>Polyplax</taxon>
    </lineage>
</organism>
<evidence type="ECO:0000313" key="4">
    <source>
        <dbReference type="Proteomes" id="UP001359485"/>
    </source>
</evidence>
<evidence type="ECO:0000313" key="3">
    <source>
        <dbReference type="EMBL" id="KAK6628011.1"/>
    </source>
</evidence>
<sequence length="324" mass="37432">MVAGSGNTQSLLIGIVSVTVIIPAFIYVLFLLRNHFVDKTKNWIYPVPKLLIIFTPSFSSHSNVVLALVEYLKKYCNVEPLVDELHILNSESRDPFKWCNEALKSAEFVMVVASPYHKNMRVSDSVYQSTDVLLLRLLQERLASDSRKTRVFVLMLPYARKEDIPEEAVHLRRYHFPKDLNKMLKFVHKDKLLPYYLSSKIQGGKRTYKMFGTKLKNCIKEAEEYIYRKRIELDEAAAETETREERELSLEECLLKSPKTGKQISENGRIKDKKTVAEMAGHVFREFPGRLEDMNLSGDETESLVTVKRKSLKHDVVNLDTLDL</sequence>
<dbReference type="Proteomes" id="UP001359485">
    <property type="component" value="Unassembled WGS sequence"/>
</dbReference>
<accession>A0ABR1AWC3</accession>
<dbReference type="InterPro" id="IPR013568">
    <property type="entry name" value="SEFIR_dom"/>
</dbReference>
<protein>
    <recommendedName>
        <fullName evidence="2">SEFIR domain-containing protein</fullName>
    </recommendedName>
</protein>
<dbReference type="EMBL" id="JAWJWF010000045">
    <property type="protein sequence ID" value="KAK6628011.1"/>
    <property type="molecule type" value="Genomic_DNA"/>
</dbReference>
<keyword evidence="4" id="KW-1185">Reference proteome</keyword>
<keyword evidence="1" id="KW-1133">Transmembrane helix</keyword>
<evidence type="ECO:0000259" key="2">
    <source>
        <dbReference type="PROSITE" id="PS51534"/>
    </source>
</evidence>
<name>A0ABR1AWC3_POLSC</name>
<keyword evidence="1" id="KW-0472">Membrane</keyword>
<feature type="domain" description="SEFIR" evidence="2">
    <location>
        <begin position="47"/>
        <end position="185"/>
    </location>
</feature>
<comment type="caution">
    <text evidence="3">The sequence shown here is derived from an EMBL/GenBank/DDBJ whole genome shotgun (WGS) entry which is preliminary data.</text>
</comment>
<dbReference type="PROSITE" id="PS51534">
    <property type="entry name" value="SEFIR"/>
    <property type="match status" value="1"/>
</dbReference>
<gene>
    <name evidence="3" type="ORF">RUM44_010493</name>
</gene>
<dbReference type="Pfam" id="PF08357">
    <property type="entry name" value="SEFIR"/>
    <property type="match status" value="1"/>
</dbReference>